<name>A0A537JYN5_9BACT</name>
<accession>A0A537JYN5</accession>
<sequence>MEVLSHVFAVLLGMSLAGNIALGFAIWGLRNRIRGIGMALRFVNKRKTDSDEPPREPMSISKPPR</sequence>
<feature type="compositionally biased region" description="Basic and acidic residues" evidence="1">
    <location>
        <begin position="46"/>
        <end position="55"/>
    </location>
</feature>
<feature type="transmembrane region" description="Helical" evidence="2">
    <location>
        <begin position="6"/>
        <end position="29"/>
    </location>
</feature>
<comment type="caution">
    <text evidence="3">The sequence shown here is derived from an EMBL/GenBank/DDBJ whole genome shotgun (WGS) entry which is preliminary data.</text>
</comment>
<evidence type="ECO:0000313" key="4">
    <source>
        <dbReference type="Proteomes" id="UP000318509"/>
    </source>
</evidence>
<reference evidence="3 4" key="1">
    <citation type="journal article" date="2019" name="Nat. Microbiol.">
        <title>Mediterranean grassland soil C-N compound turnover is dependent on rainfall and depth, and is mediated by genomically divergent microorganisms.</title>
        <authorList>
            <person name="Diamond S."/>
            <person name="Andeer P.F."/>
            <person name="Li Z."/>
            <person name="Crits-Christoph A."/>
            <person name="Burstein D."/>
            <person name="Anantharaman K."/>
            <person name="Lane K.R."/>
            <person name="Thomas B.C."/>
            <person name="Pan C."/>
            <person name="Northen T.R."/>
            <person name="Banfield J.F."/>
        </authorList>
    </citation>
    <scope>NUCLEOTIDE SEQUENCE [LARGE SCALE GENOMIC DNA]</scope>
    <source>
        <strain evidence="3">NP_3</strain>
    </source>
</reference>
<keyword evidence="2" id="KW-0812">Transmembrane</keyword>
<protein>
    <submittedName>
        <fullName evidence="3">Uncharacterized protein</fullName>
    </submittedName>
</protein>
<dbReference type="EMBL" id="VBAK01000141">
    <property type="protein sequence ID" value="TMI88316.1"/>
    <property type="molecule type" value="Genomic_DNA"/>
</dbReference>
<keyword evidence="2" id="KW-1133">Transmembrane helix</keyword>
<evidence type="ECO:0000313" key="3">
    <source>
        <dbReference type="EMBL" id="TMI88316.1"/>
    </source>
</evidence>
<gene>
    <name evidence="3" type="ORF">E6H00_12855</name>
</gene>
<organism evidence="3 4">
    <name type="scientific">Candidatus Segetimicrobium genomatis</name>
    <dbReference type="NCBI Taxonomy" id="2569760"/>
    <lineage>
        <taxon>Bacteria</taxon>
        <taxon>Bacillati</taxon>
        <taxon>Candidatus Sysuimicrobiota</taxon>
        <taxon>Candidatus Sysuimicrobiia</taxon>
        <taxon>Candidatus Sysuimicrobiales</taxon>
        <taxon>Candidatus Segetimicrobiaceae</taxon>
        <taxon>Candidatus Segetimicrobium</taxon>
    </lineage>
</organism>
<evidence type="ECO:0000256" key="2">
    <source>
        <dbReference type="SAM" id="Phobius"/>
    </source>
</evidence>
<dbReference type="AlphaFoldDB" id="A0A537JYN5"/>
<evidence type="ECO:0000256" key="1">
    <source>
        <dbReference type="SAM" id="MobiDB-lite"/>
    </source>
</evidence>
<feature type="region of interest" description="Disordered" evidence="1">
    <location>
        <begin position="45"/>
        <end position="65"/>
    </location>
</feature>
<dbReference type="Proteomes" id="UP000318509">
    <property type="component" value="Unassembled WGS sequence"/>
</dbReference>
<proteinExistence type="predicted"/>
<keyword evidence="2" id="KW-0472">Membrane</keyword>